<keyword evidence="1" id="KW-0472">Membrane</keyword>
<organism evidence="2 3">
    <name type="scientific">Pseudomonas hygromyciniae</name>
    <dbReference type="NCBI Taxonomy" id="2812000"/>
    <lineage>
        <taxon>Bacteria</taxon>
        <taxon>Pseudomonadati</taxon>
        <taxon>Pseudomonadota</taxon>
        <taxon>Gammaproteobacteria</taxon>
        <taxon>Pseudomonadales</taxon>
        <taxon>Pseudomonadaceae</taxon>
        <taxon>Pseudomonas</taxon>
    </lineage>
</organism>
<dbReference type="EMBL" id="CP070506">
    <property type="protein sequence ID" value="QSB37751.1"/>
    <property type="molecule type" value="Genomic_DNA"/>
</dbReference>
<feature type="transmembrane region" description="Helical" evidence="1">
    <location>
        <begin position="14"/>
        <end position="33"/>
    </location>
</feature>
<dbReference type="Proteomes" id="UP000663249">
    <property type="component" value="Chromosome"/>
</dbReference>
<evidence type="ECO:0000313" key="2">
    <source>
        <dbReference type="EMBL" id="QSB37751.1"/>
    </source>
</evidence>
<gene>
    <name evidence="2" type="ORF">JTY93_15555</name>
</gene>
<proteinExistence type="predicted"/>
<protein>
    <recommendedName>
        <fullName evidence="4">DUF4760 domain-containing protein</fullName>
    </recommendedName>
</protein>
<evidence type="ECO:0008006" key="4">
    <source>
        <dbReference type="Google" id="ProtNLM"/>
    </source>
</evidence>
<evidence type="ECO:0000256" key="1">
    <source>
        <dbReference type="SAM" id="Phobius"/>
    </source>
</evidence>
<sequence length="163" mass="18409">MATESNTGLDIGSIVGWTFAIVGLVATLVGWYVRGQQQRWLAKKKDVHDAIDRAIKSLVDFEDCALSFWIDKDTKHSQHHVLALHRRLVVAFKQVSELSEKDLPVQYISDLRKHSTLDFEQAKRPISPTSPRVSNIALASGRLLNSSYLLKSWKKISEASKPR</sequence>
<name>A0ABX7JQU8_9PSED</name>
<reference evidence="2 3" key="1">
    <citation type="submission" date="2021-02" db="EMBL/GenBank/DDBJ databases">
        <title>Genomic and phenotypic characterization of Pseudomonas hygromyciniae, a novel bacterial species discovered from a commercially purchased antibiotic vial.</title>
        <authorList>
            <person name="Turner T.L."/>
            <person name="Mitra S.D."/>
            <person name="Kochan T.J."/>
            <person name="Pincus N.B."/>
            <person name="Lebrun-Corbin M."/>
            <person name="Cheung B."/>
            <person name="Gatesy S.W."/>
            <person name="Afzal T."/>
            <person name="Ozer E.A."/>
            <person name="Hauser A.R."/>
        </authorList>
    </citation>
    <scope>NUCLEOTIDE SEQUENCE [LARGE SCALE GENOMIC DNA]</scope>
    <source>
        <strain evidence="2 3">SDM007</strain>
    </source>
</reference>
<evidence type="ECO:0000313" key="3">
    <source>
        <dbReference type="Proteomes" id="UP000663249"/>
    </source>
</evidence>
<keyword evidence="3" id="KW-1185">Reference proteome</keyword>
<keyword evidence="1" id="KW-1133">Transmembrane helix</keyword>
<accession>A0ABX7JQU8</accession>
<keyword evidence="1" id="KW-0812">Transmembrane</keyword>
<dbReference type="RefSeq" id="WP_205475805.1">
    <property type="nucleotide sequence ID" value="NZ_CP070506.1"/>
</dbReference>